<dbReference type="Gene3D" id="1.10.287.130">
    <property type="match status" value="1"/>
</dbReference>
<dbReference type="PROSITE" id="PS50113">
    <property type="entry name" value="PAC"/>
    <property type="match status" value="1"/>
</dbReference>
<dbReference type="SMART" id="SM00091">
    <property type="entry name" value="PAS"/>
    <property type="match status" value="2"/>
</dbReference>
<dbReference type="PANTHER" id="PTHR43304">
    <property type="entry name" value="PHYTOCHROME-LIKE PROTEIN CPH1"/>
    <property type="match status" value="1"/>
</dbReference>
<feature type="domain" description="PAS" evidence="7">
    <location>
        <begin position="126"/>
        <end position="164"/>
    </location>
</feature>
<proteinExistence type="predicted"/>
<feature type="domain" description="Histidine kinase" evidence="6">
    <location>
        <begin position="442"/>
        <end position="652"/>
    </location>
</feature>
<dbReference type="PANTHER" id="PTHR43304:SF1">
    <property type="entry name" value="PAC DOMAIN-CONTAINING PROTEIN"/>
    <property type="match status" value="1"/>
</dbReference>
<dbReference type="Proteomes" id="UP000198393">
    <property type="component" value="Unassembled WGS sequence"/>
</dbReference>
<dbReference type="AlphaFoldDB" id="A0A239FLR9"/>
<dbReference type="Gene3D" id="3.30.565.10">
    <property type="entry name" value="Histidine kinase-like ATPase, C-terminal domain"/>
    <property type="match status" value="1"/>
</dbReference>
<evidence type="ECO:0000256" key="5">
    <source>
        <dbReference type="ARBA" id="ARBA00022777"/>
    </source>
</evidence>
<dbReference type="InterPro" id="IPR036890">
    <property type="entry name" value="HATPase_C_sf"/>
</dbReference>
<sequence length="652" mass="75224">MDFNQLLESVNQNISEAVFRSDKDGLIYVNSAFVKMFGYTSEKEVRTLAISSLYKDPRERTRLINKLNADHSYENEEVVFLRKDNTEFVGLISTIMHTDKNGNVFWDGAIRDVTREREFLDRIRSREQLLESINKNINEAIYRSENKKGIIYVNDEFVRMFGYNSGQEIMDMDPMELYKDPNERAAIGEEILKLGSIENKEVQFRRKDGSTFWGYLNSIMIEGVDGKIYFDGAVRNITKEKEAEQALMKYAEMQRILINLSTKYIDLPLEEVEQAINDSLKELGEFVGADRSYVFDFDKEGGVCSNTFEWCANGISPEIHNNQNLPLDIMPELVNAHLKGDPMIVDDVRKLKKKDFKELLEAQSIRSLITMPMIHNKECVGFVGFDWTRKYHKAVEKEVLLLELFSEMLVNIRIRSHNERELHKLFSKTIEQNQRLKDFSYITSHNFRSSVANLVGLLTIIEDDPGNKEYFEMLKSTALKLNLAIDAINDLLNFEKDISMLEKEEINLLDVVNDVILLNRKSATEKNIELIVDIPKTLTLRILPAYLQSILHNLITNAMKYGVTEDQRKIKISAKKESKEVFLTVADQGRGIDLERYGGKMFQLGSRFHPDEESGHGMGLYMTKQQVEAINGRIEVESEINKGTTFKVYFNG</sequence>
<evidence type="ECO:0000256" key="4">
    <source>
        <dbReference type="ARBA" id="ARBA00022679"/>
    </source>
</evidence>
<dbReference type="PRINTS" id="PR00344">
    <property type="entry name" value="BCTRLSENSOR"/>
</dbReference>
<dbReference type="GO" id="GO:0000155">
    <property type="term" value="F:phosphorelay sensor kinase activity"/>
    <property type="evidence" value="ECO:0007669"/>
    <property type="project" value="InterPro"/>
</dbReference>
<dbReference type="InterPro" id="IPR000014">
    <property type="entry name" value="PAS"/>
</dbReference>
<dbReference type="InterPro" id="IPR036097">
    <property type="entry name" value="HisK_dim/P_sf"/>
</dbReference>
<dbReference type="InterPro" id="IPR029016">
    <property type="entry name" value="GAF-like_dom_sf"/>
</dbReference>
<dbReference type="OrthoDB" id="9766459at2"/>
<evidence type="ECO:0000256" key="3">
    <source>
        <dbReference type="ARBA" id="ARBA00022553"/>
    </source>
</evidence>
<keyword evidence="5" id="KW-0418">Kinase</keyword>
<dbReference type="SMART" id="SM00086">
    <property type="entry name" value="PAC"/>
    <property type="match status" value="2"/>
</dbReference>
<dbReference type="InterPro" id="IPR005467">
    <property type="entry name" value="His_kinase_dom"/>
</dbReference>
<dbReference type="PROSITE" id="PS50109">
    <property type="entry name" value="HIS_KIN"/>
    <property type="match status" value="1"/>
</dbReference>
<dbReference type="Gene3D" id="3.30.450.20">
    <property type="entry name" value="PAS domain"/>
    <property type="match status" value="2"/>
</dbReference>
<protein>
    <recommendedName>
        <fullName evidence="2">histidine kinase</fullName>
        <ecNumber evidence="2">2.7.13.3</ecNumber>
    </recommendedName>
</protein>
<keyword evidence="10" id="KW-1185">Reference proteome</keyword>
<dbReference type="Pfam" id="PF13426">
    <property type="entry name" value="PAS_9"/>
    <property type="match status" value="2"/>
</dbReference>
<dbReference type="SMART" id="SM00387">
    <property type="entry name" value="HATPase_c"/>
    <property type="match status" value="1"/>
</dbReference>
<dbReference type="RefSeq" id="WP_089355486.1">
    <property type="nucleotide sequence ID" value="NZ_FZPD01000001.1"/>
</dbReference>
<dbReference type="SUPFAM" id="SSF55785">
    <property type="entry name" value="PYP-like sensor domain (PAS domain)"/>
    <property type="match status" value="2"/>
</dbReference>
<dbReference type="InterPro" id="IPR003594">
    <property type="entry name" value="HATPase_dom"/>
</dbReference>
<evidence type="ECO:0000313" key="10">
    <source>
        <dbReference type="Proteomes" id="UP000198393"/>
    </source>
</evidence>
<dbReference type="EMBL" id="FZPD01000001">
    <property type="protein sequence ID" value="SNS57815.1"/>
    <property type="molecule type" value="Genomic_DNA"/>
</dbReference>
<evidence type="ECO:0000256" key="1">
    <source>
        <dbReference type="ARBA" id="ARBA00000085"/>
    </source>
</evidence>
<dbReference type="InterPro" id="IPR000700">
    <property type="entry name" value="PAS-assoc_C"/>
</dbReference>
<dbReference type="InterPro" id="IPR003018">
    <property type="entry name" value="GAF"/>
</dbReference>
<dbReference type="Gene3D" id="3.30.450.40">
    <property type="match status" value="1"/>
</dbReference>
<dbReference type="PROSITE" id="PS50112">
    <property type="entry name" value="PAS"/>
    <property type="match status" value="1"/>
</dbReference>
<dbReference type="SUPFAM" id="SSF55874">
    <property type="entry name" value="ATPase domain of HSP90 chaperone/DNA topoisomerase II/histidine kinase"/>
    <property type="match status" value="1"/>
</dbReference>
<reference evidence="9 10" key="1">
    <citation type="submission" date="2017-06" db="EMBL/GenBank/DDBJ databases">
        <authorList>
            <person name="Kim H.J."/>
            <person name="Triplett B.A."/>
        </authorList>
    </citation>
    <scope>NUCLEOTIDE SEQUENCE [LARGE SCALE GENOMIC DNA]</scope>
    <source>
        <strain evidence="9 10">DSM 19307</strain>
    </source>
</reference>
<dbReference type="EC" id="2.7.13.3" evidence="2"/>
<dbReference type="SUPFAM" id="SSF55781">
    <property type="entry name" value="GAF domain-like"/>
    <property type="match status" value="1"/>
</dbReference>
<dbReference type="NCBIfam" id="TIGR00229">
    <property type="entry name" value="sensory_box"/>
    <property type="match status" value="2"/>
</dbReference>
<dbReference type="InterPro" id="IPR052162">
    <property type="entry name" value="Sensor_kinase/Photoreceptor"/>
</dbReference>
<evidence type="ECO:0000256" key="2">
    <source>
        <dbReference type="ARBA" id="ARBA00012438"/>
    </source>
</evidence>
<dbReference type="InterPro" id="IPR035965">
    <property type="entry name" value="PAS-like_dom_sf"/>
</dbReference>
<keyword evidence="3" id="KW-0597">Phosphoprotein</keyword>
<comment type="catalytic activity">
    <reaction evidence="1">
        <text>ATP + protein L-histidine = ADP + protein N-phospho-L-histidine.</text>
        <dbReference type="EC" id="2.7.13.3"/>
    </reaction>
</comment>
<evidence type="ECO:0000259" key="7">
    <source>
        <dbReference type="PROSITE" id="PS50112"/>
    </source>
</evidence>
<dbReference type="InterPro" id="IPR001610">
    <property type="entry name" value="PAC"/>
</dbReference>
<dbReference type="InterPro" id="IPR004358">
    <property type="entry name" value="Sig_transdc_His_kin-like_C"/>
</dbReference>
<evidence type="ECO:0000313" key="9">
    <source>
        <dbReference type="EMBL" id="SNS57815.1"/>
    </source>
</evidence>
<accession>A0A239FLR9</accession>
<dbReference type="SUPFAM" id="SSF47384">
    <property type="entry name" value="Homodimeric domain of signal transducing histidine kinase"/>
    <property type="match status" value="1"/>
</dbReference>
<dbReference type="Pfam" id="PF02518">
    <property type="entry name" value="HATPase_c"/>
    <property type="match status" value="1"/>
</dbReference>
<dbReference type="Pfam" id="PF01590">
    <property type="entry name" value="GAF"/>
    <property type="match status" value="1"/>
</dbReference>
<evidence type="ECO:0000259" key="6">
    <source>
        <dbReference type="PROSITE" id="PS50109"/>
    </source>
</evidence>
<keyword evidence="4" id="KW-0808">Transferase</keyword>
<gene>
    <name evidence="9" type="ORF">SAMN05421640_0739</name>
</gene>
<organism evidence="9 10">
    <name type="scientific">Ekhidna lutea</name>
    <dbReference type="NCBI Taxonomy" id="447679"/>
    <lineage>
        <taxon>Bacteria</taxon>
        <taxon>Pseudomonadati</taxon>
        <taxon>Bacteroidota</taxon>
        <taxon>Cytophagia</taxon>
        <taxon>Cytophagales</taxon>
        <taxon>Reichenbachiellaceae</taxon>
        <taxon>Ekhidna</taxon>
    </lineage>
</organism>
<evidence type="ECO:0000259" key="8">
    <source>
        <dbReference type="PROSITE" id="PS50113"/>
    </source>
</evidence>
<dbReference type="CDD" id="cd00130">
    <property type="entry name" value="PAS"/>
    <property type="match status" value="2"/>
</dbReference>
<name>A0A239FLR9_EKHLU</name>
<feature type="domain" description="PAC" evidence="8">
    <location>
        <begin position="198"/>
        <end position="249"/>
    </location>
</feature>